<dbReference type="Proteomes" id="UP000268535">
    <property type="component" value="Unassembled WGS sequence"/>
</dbReference>
<keyword evidence="3" id="KW-0238">DNA-binding</keyword>
<keyword evidence="4" id="KW-0804">Transcription</keyword>
<dbReference type="OrthoDB" id="2284405at2759"/>
<dbReference type="GO" id="GO:0005634">
    <property type="term" value="C:nucleus"/>
    <property type="evidence" value="ECO:0007669"/>
    <property type="project" value="UniProtKB-SubCell"/>
</dbReference>
<dbReference type="InterPro" id="IPR033897">
    <property type="entry name" value="SRF-like_MADS-box"/>
</dbReference>
<evidence type="ECO:0000313" key="10">
    <source>
        <dbReference type="Proteomes" id="UP000274922"/>
    </source>
</evidence>
<name>A0A4P9XCA2_9FUNG</name>
<dbReference type="GO" id="GO:0000981">
    <property type="term" value="F:DNA-binding transcription factor activity, RNA polymerase II-specific"/>
    <property type="evidence" value="ECO:0007669"/>
    <property type="project" value="InterPro"/>
</dbReference>
<dbReference type="SMART" id="SM00432">
    <property type="entry name" value="MADS"/>
    <property type="match status" value="1"/>
</dbReference>
<feature type="non-terminal residue" evidence="8">
    <location>
        <position position="80"/>
    </location>
</feature>
<dbReference type="Proteomes" id="UP000274922">
    <property type="component" value="Unassembled WGS sequence"/>
</dbReference>
<dbReference type="EMBL" id="ML010350">
    <property type="protein sequence ID" value="RKO96113.1"/>
    <property type="molecule type" value="Genomic_DNA"/>
</dbReference>
<dbReference type="GO" id="GO:0046983">
    <property type="term" value="F:protein dimerization activity"/>
    <property type="evidence" value="ECO:0007669"/>
    <property type="project" value="InterPro"/>
</dbReference>
<protein>
    <submittedName>
        <fullName evidence="7">SRF-TF-domain-containing protein</fullName>
    </submittedName>
</protein>
<gene>
    <name evidence="7" type="ORF">CAUPRSCDRAFT_4842</name>
    <name evidence="8" type="ORF">CXG81DRAFT_5001</name>
</gene>
<evidence type="ECO:0000313" key="9">
    <source>
        <dbReference type="Proteomes" id="UP000268535"/>
    </source>
</evidence>
<evidence type="ECO:0000313" key="8">
    <source>
        <dbReference type="EMBL" id="RKP03074.1"/>
    </source>
</evidence>
<dbReference type="InterPro" id="IPR050142">
    <property type="entry name" value="MADS-box/MEF2_TF"/>
</dbReference>
<reference evidence="7" key="3">
    <citation type="submission" date="2018-08" db="EMBL/GenBank/DDBJ databases">
        <title>Leveraging single-cell genomics to expand the Fungal Tree of Life.</title>
        <authorList>
            <consortium name="DOE Joint Genome Institute"/>
            <person name="Ahrendt S.R."/>
            <person name="Quandt C.A."/>
            <person name="Ciobanu D."/>
            <person name="Clum A."/>
            <person name="Salamov A."/>
            <person name="Andreopoulos B."/>
            <person name="Cheng J.-F."/>
            <person name="Woyke T."/>
            <person name="Pelin A."/>
            <person name="Henrissat B."/>
            <person name="Reynolds N."/>
            <person name="Benny G.L."/>
            <person name="Smith M.E."/>
            <person name="James T.Y."/>
            <person name="Grigoriev I.V."/>
        </authorList>
    </citation>
    <scope>NUCLEOTIDE SEQUENCE</scope>
    <source>
        <strain evidence="7">ATCC 52028</strain>
    </source>
</reference>
<dbReference type="Gene3D" id="3.40.1810.10">
    <property type="entry name" value="Transcription factor, MADS-box"/>
    <property type="match status" value="1"/>
</dbReference>
<keyword evidence="2" id="KW-0805">Transcription regulation</keyword>
<dbReference type="AlphaFoldDB" id="A0A4P9XCA2"/>
<evidence type="ECO:0000313" key="7">
    <source>
        <dbReference type="EMBL" id="RKO96113.1"/>
    </source>
</evidence>
<accession>A0A4P9XCA2</accession>
<dbReference type="CDD" id="cd00266">
    <property type="entry name" value="MADS_SRF_like"/>
    <property type="match status" value="1"/>
</dbReference>
<dbReference type="PRINTS" id="PR00404">
    <property type="entry name" value="MADSDOMAIN"/>
</dbReference>
<keyword evidence="5" id="KW-0539">Nucleus</keyword>
<dbReference type="FunFam" id="3.40.1810.10:FF:000002">
    <property type="entry name" value="Serum response factor b"/>
    <property type="match status" value="1"/>
</dbReference>
<evidence type="ECO:0000259" key="6">
    <source>
        <dbReference type="PROSITE" id="PS50066"/>
    </source>
</evidence>
<dbReference type="GO" id="GO:0000987">
    <property type="term" value="F:cis-regulatory region sequence-specific DNA binding"/>
    <property type="evidence" value="ECO:0007669"/>
    <property type="project" value="InterPro"/>
</dbReference>
<organism evidence="8 10">
    <name type="scientific">Caulochytrium protostelioides</name>
    <dbReference type="NCBI Taxonomy" id="1555241"/>
    <lineage>
        <taxon>Eukaryota</taxon>
        <taxon>Fungi</taxon>
        <taxon>Fungi incertae sedis</taxon>
        <taxon>Chytridiomycota</taxon>
        <taxon>Chytridiomycota incertae sedis</taxon>
        <taxon>Chytridiomycetes</taxon>
        <taxon>Caulochytriales</taxon>
        <taxon>Caulochytriaceae</taxon>
        <taxon>Caulochytrium</taxon>
    </lineage>
</organism>
<evidence type="ECO:0000256" key="2">
    <source>
        <dbReference type="ARBA" id="ARBA00023015"/>
    </source>
</evidence>
<dbReference type="GO" id="GO:0045944">
    <property type="term" value="P:positive regulation of transcription by RNA polymerase II"/>
    <property type="evidence" value="ECO:0007669"/>
    <property type="project" value="InterPro"/>
</dbReference>
<dbReference type="Pfam" id="PF00319">
    <property type="entry name" value="SRF-TF"/>
    <property type="match status" value="1"/>
</dbReference>
<feature type="non-terminal residue" evidence="8">
    <location>
        <position position="1"/>
    </location>
</feature>
<evidence type="ECO:0000256" key="5">
    <source>
        <dbReference type="ARBA" id="ARBA00023242"/>
    </source>
</evidence>
<dbReference type="PROSITE" id="PS00350">
    <property type="entry name" value="MADS_BOX_1"/>
    <property type="match status" value="1"/>
</dbReference>
<proteinExistence type="predicted"/>
<dbReference type="InterPro" id="IPR002100">
    <property type="entry name" value="TF_MADSbox"/>
</dbReference>
<evidence type="ECO:0000256" key="3">
    <source>
        <dbReference type="ARBA" id="ARBA00023125"/>
    </source>
</evidence>
<dbReference type="PROSITE" id="PS50066">
    <property type="entry name" value="MADS_BOX_2"/>
    <property type="match status" value="1"/>
</dbReference>
<feature type="domain" description="MADS-box" evidence="6">
    <location>
        <begin position="1"/>
        <end position="59"/>
    </location>
</feature>
<dbReference type="STRING" id="1555241.A0A4P9XCA2"/>
<dbReference type="PANTHER" id="PTHR48019">
    <property type="entry name" value="SERUM RESPONSE FACTOR HOMOLOG"/>
    <property type="match status" value="1"/>
</dbReference>
<dbReference type="SUPFAM" id="SSF55455">
    <property type="entry name" value="SRF-like"/>
    <property type="match status" value="1"/>
</dbReference>
<keyword evidence="10" id="KW-1185">Reference proteome</keyword>
<reference evidence="9 10" key="1">
    <citation type="journal article" date="2018" name="Nat. Microbiol.">
        <title>Leveraging single-cell genomics to expand the fungal tree of life.</title>
        <authorList>
            <person name="Ahrendt S.R."/>
            <person name="Quandt C.A."/>
            <person name="Ciobanu D."/>
            <person name="Clum A."/>
            <person name="Salamov A."/>
            <person name="Andreopoulos B."/>
            <person name="Cheng J.F."/>
            <person name="Woyke T."/>
            <person name="Pelin A."/>
            <person name="Henrissat B."/>
            <person name="Reynolds N.K."/>
            <person name="Benny G.L."/>
            <person name="Smith M.E."/>
            <person name="James T.Y."/>
            <person name="Grigoriev I.V."/>
        </authorList>
    </citation>
    <scope>NUCLEOTIDE SEQUENCE [LARGE SCALE GENOMIC DNA]</scope>
    <source>
        <strain evidence="9 10">ATCC 52028</strain>
    </source>
</reference>
<dbReference type="InterPro" id="IPR036879">
    <property type="entry name" value="TF_MADSbox_sf"/>
</dbReference>
<reference evidence="8" key="2">
    <citation type="submission" date="2018-04" db="EMBL/GenBank/DDBJ databases">
        <title>Leveraging single-cell genomics to expand the Fungal Tree of Life.</title>
        <authorList>
            <consortium name="DOE Joint Genome Institute"/>
            <person name="Ahrendt S.R."/>
            <person name="Quandt C.A."/>
            <person name="Ciobanu D."/>
            <person name="Clum A."/>
            <person name="Salamov A."/>
            <person name="Andreopoulos B."/>
            <person name="Cheng J.-F."/>
            <person name="Woyke T."/>
            <person name="Pelin A."/>
            <person name="Henrissat B."/>
            <person name="Benny G.L."/>
            <person name="Smith M.E."/>
            <person name="James T.Y."/>
            <person name="Grigoriev I.V."/>
        </authorList>
    </citation>
    <scope>NUCLEOTIDE SEQUENCE</scope>
    <source>
        <strain evidence="8">ATCC 52028</strain>
    </source>
</reference>
<evidence type="ECO:0000256" key="4">
    <source>
        <dbReference type="ARBA" id="ARBA00023163"/>
    </source>
</evidence>
<sequence>RRKIRIEYIADRARRHITFSKRKTGIMKKAAELSALTGTEVLLVIASETGYVYTYATPKLKPIVTRPESRRMIQSCLNAP</sequence>
<dbReference type="EMBL" id="ML014129">
    <property type="protein sequence ID" value="RKP03074.1"/>
    <property type="molecule type" value="Genomic_DNA"/>
</dbReference>
<evidence type="ECO:0000256" key="1">
    <source>
        <dbReference type="ARBA" id="ARBA00004123"/>
    </source>
</evidence>
<comment type="subcellular location">
    <subcellularLocation>
        <location evidence="1">Nucleus</location>
    </subcellularLocation>
</comment>